<dbReference type="PROSITE" id="PS51318">
    <property type="entry name" value="TAT"/>
    <property type="match status" value="1"/>
</dbReference>
<evidence type="ECO:0000313" key="2">
    <source>
        <dbReference type="EMBL" id="KMO34396.1"/>
    </source>
</evidence>
<name>A0A0J6V655_9HYPH</name>
<dbReference type="InterPro" id="IPR036514">
    <property type="entry name" value="SGNH_hydro_sf"/>
</dbReference>
<dbReference type="InterPro" id="IPR006311">
    <property type="entry name" value="TAT_signal"/>
</dbReference>
<feature type="chain" id="PRO_5005282583" evidence="1">
    <location>
        <begin position="31"/>
        <end position="265"/>
    </location>
</feature>
<evidence type="ECO:0000313" key="3">
    <source>
        <dbReference type="Proteomes" id="UP000035955"/>
    </source>
</evidence>
<protein>
    <submittedName>
        <fullName evidence="2">GDSL family lipase</fullName>
    </submittedName>
</protein>
<organism evidence="2 3">
    <name type="scientific">Methylobacterium variabile</name>
    <dbReference type="NCBI Taxonomy" id="298794"/>
    <lineage>
        <taxon>Bacteria</taxon>
        <taxon>Pseudomonadati</taxon>
        <taxon>Pseudomonadota</taxon>
        <taxon>Alphaproteobacteria</taxon>
        <taxon>Hyphomicrobiales</taxon>
        <taxon>Methylobacteriaceae</taxon>
        <taxon>Methylobacterium</taxon>
    </lineage>
</organism>
<dbReference type="OrthoDB" id="9805649at2"/>
<evidence type="ECO:0000256" key="1">
    <source>
        <dbReference type="SAM" id="SignalP"/>
    </source>
</evidence>
<reference evidence="2 3" key="1">
    <citation type="submission" date="2015-03" db="EMBL/GenBank/DDBJ databases">
        <title>Genome sequencing of Methylobacterium variabile DSM 16961.</title>
        <authorList>
            <person name="Chaudhry V."/>
            <person name="Patil P.B."/>
        </authorList>
    </citation>
    <scope>NUCLEOTIDE SEQUENCE [LARGE SCALE GENOMIC DNA]</scope>
    <source>
        <strain evidence="2 3">DSM 16961</strain>
    </source>
</reference>
<keyword evidence="1" id="KW-0732">Signal</keyword>
<feature type="signal peptide" evidence="1">
    <location>
        <begin position="1"/>
        <end position="30"/>
    </location>
</feature>
<dbReference type="AlphaFoldDB" id="A0A0J6V655"/>
<proteinExistence type="predicted"/>
<dbReference type="SUPFAM" id="SSF52266">
    <property type="entry name" value="SGNH hydrolase"/>
    <property type="match status" value="1"/>
</dbReference>
<dbReference type="Proteomes" id="UP000035955">
    <property type="component" value="Unassembled WGS sequence"/>
</dbReference>
<dbReference type="RefSeq" id="WP_048445805.1">
    <property type="nucleotide sequence ID" value="NZ_LABY01000135.1"/>
</dbReference>
<comment type="caution">
    <text evidence="2">The sequence shown here is derived from an EMBL/GenBank/DDBJ whole genome shotgun (WGS) entry which is preliminary data.</text>
</comment>
<accession>A0A0J6V655</accession>
<dbReference type="Pfam" id="PF04311">
    <property type="entry name" value="DUF459"/>
    <property type="match status" value="1"/>
</dbReference>
<dbReference type="EMBL" id="LABY01000135">
    <property type="protein sequence ID" value="KMO34396.1"/>
    <property type="molecule type" value="Genomic_DNA"/>
</dbReference>
<dbReference type="PATRIC" id="fig|298794.3.peg.1126"/>
<gene>
    <name evidence="2" type="ORF">VQ02_19170</name>
</gene>
<dbReference type="Gene3D" id="3.40.50.1110">
    <property type="entry name" value="SGNH hydrolase"/>
    <property type="match status" value="1"/>
</dbReference>
<dbReference type="GO" id="GO:0016788">
    <property type="term" value="F:hydrolase activity, acting on ester bonds"/>
    <property type="evidence" value="ECO:0007669"/>
    <property type="project" value="UniProtKB-ARBA"/>
</dbReference>
<keyword evidence="3" id="KW-1185">Reference proteome</keyword>
<dbReference type="InterPro" id="IPR007407">
    <property type="entry name" value="DUF459"/>
</dbReference>
<sequence length="265" mass="28106">MEPINLSRRAFAGGLASLAGAALLPSGAGAAGGTSEIRVAFVGDSLSDGMWGGATRLVAREACLNARVKLGRFAENGTGLTRPAKFDWVAEGRAVVAKFKPTLSVVSLGLNDRQSIVDTSRSRFELGTPGWRARYGELSQALARNLRAEEGAVLWIGLPVLRDKVSQDDAAEKNVIFAEAIKGLGDPRIRFVAPWRQGAAGPDAFHPYGADLRGAQVQLRAPDGIHFTTAGYDVVSSYLLGAVAGFLKEQGQAMTYPCHAQQAQR</sequence>